<evidence type="ECO:0000313" key="2">
    <source>
        <dbReference type="Proteomes" id="UP000001997"/>
    </source>
</evidence>
<dbReference type="Proteomes" id="UP000001997">
    <property type="component" value="Unassembled WGS sequence"/>
</dbReference>
<reference evidence="1 2" key="1">
    <citation type="journal article" date="2009" name="Nature">
        <title>Evolution of pathogenicity and sexual reproduction in eight Candida genomes.</title>
        <authorList>
            <person name="Butler G."/>
            <person name="Rasmussen M.D."/>
            <person name="Lin M.F."/>
            <person name="Santos M.A."/>
            <person name="Sakthikumar S."/>
            <person name="Munro C.A."/>
            <person name="Rheinbay E."/>
            <person name="Grabherr M."/>
            <person name="Forche A."/>
            <person name="Reedy J.L."/>
            <person name="Agrafioti I."/>
            <person name="Arnaud M.B."/>
            <person name="Bates S."/>
            <person name="Brown A.J."/>
            <person name="Brunke S."/>
            <person name="Costanzo M.C."/>
            <person name="Fitzpatrick D.A."/>
            <person name="de Groot P.W."/>
            <person name="Harris D."/>
            <person name="Hoyer L.L."/>
            <person name="Hube B."/>
            <person name="Klis F.M."/>
            <person name="Kodira C."/>
            <person name="Lennard N."/>
            <person name="Logue M.E."/>
            <person name="Martin R."/>
            <person name="Neiman A.M."/>
            <person name="Nikolaou E."/>
            <person name="Quail M.A."/>
            <person name="Quinn J."/>
            <person name="Santos M.C."/>
            <person name="Schmitzberger F.F."/>
            <person name="Sherlock G."/>
            <person name="Shah P."/>
            <person name="Silverstein K.A."/>
            <person name="Skrzypek M.S."/>
            <person name="Soll D."/>
            <person name="Staggs R."/>
            <person name="Stansfield I."/>
            <person name="Stumpf M.P."/>
            <person name="Sudbery P.E."/>
            <person name="Srikantha T."/>
            <person name="Zeng Q."/>
            <person name="Berman J."/>
            <person name="Berriman M."/>
            <person name="Heitman J."/>
            <person name="Gow N.A."/>
            <person name="Lorenz M.C."/>
            <person name="Birren B.W."/>
            <person name="Kellis M."/>
            <person name="Cuomo C.A."/>
        </authorList>
    </citation>
    <scope>NUCLEOTIDE SEQUENCE [LARGE SCALE GENOMIC DNA]</scope>
    <source>
        <strain evidence="2">ATCC 6260 / CBS 566 / DSM 6381 / JCM 1539 / NBRC 10279 / NRRL Y-324</strain>
    </source>
</reference>
<dbReference type="OrthoDB" id="2125396at2759"/>
<evidence type="ECO:0008006" key="3">
    <source>
        <dbReference type="Google" id="ProtNLM"/>
    </source>
</evidence>
<proteinExistence type="predicted"/>
<organism evidence="1 2">
    <name type="scientific">Meyerozyma guilliermondii (strain ATCC 6260 / CBS 566 / DSM 6381 / JCM 1539 / NBRC 10279 / NRRL Y-324)</name>
    <name type="common">Yeast</name>
    <name type="synonym">Candida guilliermondii</name>
    <dbReference type="NCBI Taxonomy" id="294746"/>
    <lineage>
        <taxon>Eukaryota</taxon>
        <taxon>Fungi</taxon>
        <taxon>Dikarya</taxon>
        <taxon>Ascomycota</taxon>
        <taxon>Saccharomycotina</taxon>
        <taxon>Pichiomycetes</taxon>
        <taxon>Debaryomycetaceae</taxon>
        <taxon>Meyerozyma</taxon>
    </lineage>
</organism>
<protein>
    <recommendedName>
        <fullName evidence="3">F-box domain-containing protein</fullName>
    </recommendedName>
</protein>
<dbReference type="RefSeq" id="XP_001482486.2">
    <property type="nucleotide sequence ID" value="XM_001482436.1"/>
</dbReference>
<dbReference type="InParanoid" id="A5DQF5"/>
<dbReference type="OMA" id="AINCWAS"/>
<sequence length="382" mass="44055">MWPRSQFQKVDVLHHCLHRPHNVMQVDLEMSSSPLMNMPIEIIERILEILNAWGKLKARHLRVCKLFYQLVLPMIYRSPYLRATNFFAFVETISSKKRLGSYIKELDLSYIIQTGKNAFVAKLLKHSRGSLELFVAPQTSFGFGPLLALKHCHRLRVLDLRLVSETLNLEELFDSIRHLDELVHLSFPRSSVEITNFENIVWPPRLSFLRISGGISDEFFHRARIPSTITQLEFSHCPSITEAGFQFILSQVGENLRSLKVQYPMPKFNEGTLDRVFIFCPNLLVLEISVDYVSSTFFDDDTLVHVPYKRPLRTLYIDCSGMLGTSTRLEPIDLAIALNEDRLPMLKNIRCTAKLGWDPQSEYVSYIVDELDDRGGGLYIGY</sequence>
<dbReference type="eggNOG" id="ENOG502QSAP">
    <property type="taxonomic scope" value="Eukaryota"/>
</dbReference>
<dbReference type="AlphaFoldDB" id="A5DQF5"/>
<evidence type="ECO:0000313" key="1">
    <source>
        <dbReference type="EMBL" id="EDK41408.2"/>
    </source>
</evidence>
<accession>A5DQF5</accession>
<dbReference type="GeneID" id="5124185"/>
<dbReference type="KEGG" id="pgu:PGUG_05506"/>
<dbReference type="InterPro" id="IPR032675">
    <property type="entry name" value="LRR_dom_sf"/>
</dbReference>
<dbReference type="FunCoup" id="A5DQF5">
    <property type="interactions" value="37"/>
</dbReference>
<dbReference type="SUPFAM" id="SSF52047">
    <property type="entry name" value="RNI-like"/>
    <property type="match status" value="1"/>
</dbReference>
<dbReference type="EMBL" id="CH408161">
    <property type="protein sequence ID" value="EDK41408.2"/>
    <property type="molecule type" value="Genomic_DNA"/>
</dbReference>
<dbReference type="Gene3D" id="3.80.10.10">
    <property type="entry name" value="Ribonuclease Inhibitor"/>
    <property type="match status" value="1"/>
</dbReference>
<dbReference type="VEuPathDB" id="FungiDB:PGUG_05506"/>
<dbReference type="HOGENOM" id="CLU_042679_1_0_1"/>
<keyword evidence="2" id="KW-1185">Reference proteome</keyword>
<dbReference type="STRING" id="294746.A5DQF5"/>
<name>A5DQF5_PICGU</name>
<gene>
    <name evidence="1" type="ORF">PGUG_05506</name>
</gene>